<keyword evidence="9" id="KW-1015">Disulfide bond</keyword>
<dbReference type="GO" id="GO:0046872">
    <property type="term" value="F:metal ion binding"/>
    <property type="evidence" value="ECO:0007669"/>
    <property type="project" value="UniProtKB-UniRule"/>
</dbReference>
<dbReference type="SMART" id="SM00201">
    <property type="entry name" value="SO"/>
    <property type="match status" value="1"/>
</dbReference>
<dbReference type="GO" id="GO:0016787">
    <property type="term" value="F:hydrolase activity"/>
    <property type="evidence" value="ECO:0007669"/>
    <property type="project" value="UniProtKB-KW"/>
</dbReference>
<evidence type="ECO:0000256" key="6">
    <source>
        <dbReference type="ARBA" id="ARBA00022759"/>
    </source>
</evidence>
<dbReference type="PANTHER" id="PTHR12439">
    <property type="entry name" value="PLACENTAL PROTEIN 11-RELATED"/>
    <property type="match status" value="1"/>
</dbReference>
<accession>A0A7M7NRV9</accession>
<dbReference type="PROSITE" id="PS51257">
    <property type="entry name" value="PROKAR_LIPOPROTEIN"/>
    <property type="match status" value="1"/>
</dbReference>
<dbReference type="Pfam" id="PF09412">
    <property type="entry name" value="XendoU"/>
    <property type="match status" value="1"/>
</dbReference>
<dbReference type="PROSITE" id="PS50958">
    <property type="entry name" value="SMB_2"/>
    <property type="match status" value="1"/>
</dbReference>
<evidence type="ECO:0000259" key="14">
    <source>
        <dbReference type="PROSITE" id="PS51959"/>
    </source>
</evidence>
<dbReference type="GO" id="GO:0016829">
    <property type="term" value="F:lyase activity"/>
    <property type="evidence" value="ECO:0007669"/>
    <property type="project" value="UniProtKB-KW"/>
</dbReference>
<reference evidence="16" key="1">
    <citation type="submission" date="2015-02" db="EMBL/GenBank/DDBJ databases">
        <title>Genome sequencing for Strongylocentrotus purpuratus.</title>
        <authorList>
            <person name="Murali S."/>
            <person name="Liu Y."/>
            <person name="Vee V."/>
            <person name="English A."/>
            <person name="Wang M."/>
            <person name="Skinner E."/>
            <person name="Han Y."/>
            <person name="Muzny D.M."/>
            <person name="Worley K.C."/>
            <person name="Gibbs R.A."/>
        </authorList>
    </citation>
    <scope>NUCLEOTIDE SEQUENCE</scope>
</reference>
<name>A0A7M7NRV9_STRPU</name>
<reference evidence="15" key="2">
    <citation type="submission" date="2021-01" db="UniProtKB">
        <authorList>
            <consortium name="EnsemblMetazoa"/>
        </authorList>
    </citation>
    <scope>IDENTIFICATION</scope>
</reference>
<keyword evidence="8 12" id="KW-0694">RNA-binding</keyword>
<keyword evidence="16" id="KW-1185">Reference proteome</keyword>
<dbReference type="Proteomes" id="UP000007110">
    <property type="component" value="Unassembled WGS sequence"/>
</dbReference>
<dbReference type="OMA" id="WIRMAYL"/>
<evidence type="ECO:0000256" key="1">
    <source>
        <dbReference type="ARBA" id="ARBA00001936"/>
    </source>
</evidence>
<dbReference type="InParanoid" id="A0A7M7NRV9"/>
<protein>
    <recommendedName>
        <fullName evidence="12">Uridylate-specific endoribonuclease</fullName>
        <ecNumber evidence="12">4.6.1.-</ecNumber>
    </recommendedName>
</protein>
<evidence type="ECO:0000256" key="4">
    <source>
        <dbReference type="ARBA" id="ARBA00022722"/>
    </source>
</evidence>
<dbReference type="Pfam" id="PF01033">
    <property type="entry name" value="Somatomedin_B"/>
    <property type="match status" value="1"/>
</dbReference>
<evidence type="ECO:0000256" key="8">
    <source>
        <dbReference type="ARBA" id="ARBA00022884"/>
    </source>
</evidence>
<comment type="subunit">
    <text evidence="3 12">Monomer.</text>
</comment>
<dbReference type="SUPFAM" id="SSF142877">
    <property type="entry name" value="EndoU-like"/>
    <property type="match status" value="1"/>
</dbReference>
<dbReference type="FunCoup" id="A0A7M7NRV9">
    <property type="interactions" value="708"/>
</dbReference>
<evidence type="ECO:0000256" key="5">
    <source>
        <dbReference type="ARBA" id="ARBA00022723"/>
    </source>
</evidence>
<dbReference type="InterPro" id="IPR037227">
    <property type="entry name" value="EndoU-like"/>
</dbReference>
<dbReference type="RefSeq" id="XP_030839627.1">
    <property type="nucleotide sequence ID" value="XM_030983767.1"/>
</dbReference>
<feature type="domain" description="EndoU" evidence="14">
    <location>
        <begin position="64"/>
        <end position="321"/>
    </location>
</feature>
<dbReference type="InterPro" id="IPR036024">
    <property type="entry name" value="Somatomedin_B-like_dom_sf"/>
</dbReference>
<evidence type="ECO:0000259" key="13">
    <source>
        <dbReference type="PROSITE" id="PS50958"/>
    </source>
</evidence>
<comment type="similarity">
    <text evidence="2 12">Belongs to the ENDOU family.</text>
</comment>
<dbReference type="GeneID" id="591786"/>
<evidence type="ECO:0000256" key="12">
    <source>
        <dbReference type="RuleBase" id="RU367085"/>
    </source>
</evidence>
<organism evidence="15 16">
    <name type="scientific">Strongylocentrotus purpuratus</name>
    <name type="common">Purple sea urchin</name>
    <dbReference type="NCBI Taxonomy" id="7668"/>
    <lineage>
        <taxon>Eukaryota</taxon>
        <taxon>Metazoa</taxon>
        <taxon>Echinodermata</taxon>
        <taxon>Eleutherozoa</taxon>
        <taxon>Echinozoa</taxon>
        <taxon>Echinoidea</taxon>
        <taxon>Euechinoidea</taxon>
        <taxon>Echinacea</taxon>
        <taxon>Camarodonta</taxon>
        <taxon>Echinidea</taxon>
        <taxon>Strongylocentrotidae</taxon>
        <taxon>Strongylocentrotus</taxon>
    </lineage>
</organism>
<feature type="domain" description="SMB" evidence="13">
    <location>
        <begin position="20"/>
        <end position="61"/>
    </location>
</feature>
<feature type="chain" id="PRO_5029946543" description="Uridylate-specific endoribonuclease" evidence="12">
    <location>
        <begin position="21"/>
        <end position="321"/>
    </location>
</feature>
<comment type="cofactor">
    <cofactor evidence="1 12">
        <name>Mn(2+)</name>
        <dbReference type="ChEBI" id="CHEBI:29035"/>
    </cofactor>
</comment>
<evidence type="ECO:0000313" key="15">
    <source>
        <dbReference type="EnsemblMetazoa" id="XP_030839627"/>
    </source>
</evidence>
<dbReference type="Gene3D" id="4.10.410.20">
    <property type="match status" value="1"/>
</dbReference>
<evidence type="ECO:0000256" key="3">
    <source>
        <dbReference type="ARBA" id="ARBA00011245"/>
    </source>
</evidence>
<comment type="catalytic activity">
    <reaction evidence="12">
        <text>ribonucleotidyl-uridine-RNA = a 5'-end dephospho-uridine-RNA + a 3'-end 2',3'-cyclophospho-ribonucleotide-RNA</text>
        <dbReference type="Rhea" id="RHEA:67792"/>
        <dbReference type="Rhea" id="RHEA-COMP:10464"/>
        <dbReference type="Rhea" id="RHEA-COMP:17354"/>
        <dbReference type="Rhea" id="RHEA-COMP:17356"/>
        <dbReference type="ChEBI" id="CHEBI:83064"/>
        <dbReference type="ChEBI" id="CHEBI:173117"/>
        <dbReference type="ChEBI" id="CHEBI:173224"/>
    </reaction>
</comment>
<dbReference type="EnsemblMetazoa" id="XM_030983767">
    <property type="protein sequence ID" value="XP_030839627"/>
    <property type="gene ID" value="LOC591786"/>
</dbReference>
<dbReference type="InterPro" id="IPR039787">
    <property type="entry name" value="ENDOU"/>
</dbReference>
<dbReference type="InterPro" id="IPR018998">
    <property type="entry name" value="EndoU_C"/>
</dbReference>
<keyword evidence="4 12" id="KW-0540">Nuclease</keyword>
<dbReference type="SUPFAM" id="SSF90188">
    <property type="entry name" value="Somatomedin B domain"/>
    <property type="match status" value="1"/>
</dbReference>
<feature type="signal peptide" evidence="12">
    <location>
        <begin position="1"/>
        <end position="20"/>
    </location>
</feature>
<dbReference type="PROSITE" id="PS51959">
    <property type="entry name" value="ENDOU"/>
    <property type="match status" value="1"/>
</dbReference>
<proteinExistence type="inferred from homology"/>
<evidence type="ECO:0000256" key="10">
    <source>
        <dbReference type="ARBA" id="ARBA00023211"/>
    </source>
</evidence>
<evidence type="ECO:0000256" key="7">
    <source>
        <dbReference type="ARBA" id="ARBA00022801"/>
    </source>
</evidence>
<evidence type="ECO:0000256" key="9">
    <source>
        <dbReference type="ARBA" id="ARBA00023157"/>
    </source>
</evidence>
<keyword evidence="7 12" id="KW-0378">Hydrolase</keyword>
<dbReference type="CDD" id="cd21159">
    <property type="entry name" value="XendoU"/>
    <property type="match status" value="1"/>
</dbReference>
<evidence type="ECO:0000256" key="2">
    <source>
        <dbReference type="ARBA" id="ARBA00010168"/>
    </source>
</evidence>
<dbReference type="PANTHER" id="PTHR12439:SF42">
    <property type="entry name" value="ENDORIBONUCLEASE-RELATED"/>
    <property type="match status" value="1"/>
</dbReference>
<dbReference type="OrthoDB" id="430326at2759"/>
<dbReference type="InterPro" id="IPR001212">
    <property type="entry name" value="Somatomedin_B_dom"/>
</dbReference>
<dbReference type="GO" id="GO:0004521">
    <property type="term" value="F:RNA endonuclease activity"/>
    <property type="evidence" value="ECO:0000318"/>
    <property type="project" value="GO_Central"/>
</dbReference>
<dbReference type="PROSITE" id="PS00524">
    <property type="entry name" value="SMB_1"/>
    <property type="match status" value="1"/>
</dbReference>
<keyword evidence="10 12" id="KW-0464">Manganese</keyword>
<keyword evidence="5 12" id="KW-0479">Metal-binding</keyword>
<dbReference type="GO" id="GO:0003723">
    <property type="term" value="F:RNA binding"/>
    <property type="evidence" value="ECO:0007669"/>
    <property type="project" value="UniProtKB-UniRule"/>
</dbReference>
<keyword evidence="6 12" id="KW-0255">Endonuclease</keyword>
<keyword evidence="11" id="KW-0456">Lyase</keyword>
<sequence>MKTVGIIALCLLACVLQTYAAGSCSNRCGSNNNIYDCQCNSQCINYQDCCADYFIKCKGVDKLYESDLTALAGDLWNQDVNRLSSSQYTINKQTKLSDYDPAVDRSSSKFFTSVKTSNLKGTWPSFQNLLNNYVIKTGTSEQVSSGEEAEMDTFMNKIMATSVMTTTYELLNEKGYFDDKASFKKYVEGVWFNLYTRSSGSLDSSAFEHTFVGEIKNSAVSGFHNWYQFYLMEKTGRLNYYGYVEEANPNLILLQFSVDNYVKKLSSLMHGVSPEFELALFTTCFVSNPGSSCSFKLQGSTVRIQTYDYNGGYIGSAFFNV</sequence>
<dbReference type="EC" id="4.6.1.-" evidence="12"/>
<dbReference type="AlphaFoldDB" id="A0A7M7NRV9"/>
<evidence type="ECO:0000313" key="16">
    <source>
        <dbReference type="Proteomes" id="UP000007110"/>
    </source>
</evidence>
<evidence type="ECO:0000256" key="11">
    <source>
        <dbReference type="ARBA" id="ARBA00023239"/>
    </source>
</evidence>
<keyword evidence="12" id="KW-0732">Signal</keyword>
<dbReference type="KEGG" id="spu:591786"/>